<reference evidence="3 4" key="1">
    <citation type="submission" date="2019-07" db="EMBL/GenBank/DDBJ databases">
        <authorList>
            <person name="Friedrich A."/>
            <person name="Schacherer J."/>
        </authorList>
    </citation>
    <scope>NUCLEOTIDE SEQUENCE [LARGE SCALE GENOMIC DNA]</scope>
</reference>
<organism evidence="3 4">
    <name type="scientific">Dekkera bruxellensis</name>
    <name type="common">Brettanomyces custersii</name>
    <dbReference type="NCBI Taxonomy" id="5007"/>
    <lineage>
        <taxon>Eukaryota</taxon>
        <taxon>Fungi</taxon>
        <taxon>Dikarya</taxon>
        <taxon>Ascomycota</taxon>
        <taxon>Saccharomycotina</taxon>
        <taxon>Pichiomycetes</taxon>
        <taxon>Pichiales</taxon>
        <taxon>Pichiaceae</taxon>
        <taxon>Brettanomyces</taxon>
    </lineage>
</organism>
<dbReference type="GO" id="GO:0005786">
    <property type="term" value="C:signal recognition particle, endoplasmic reticulum targeting"/>
    <property type="evidence" value="ECO:0007669"/>
    <property type="project" value="TreeGrafter"/>
</dbReference>
<dbReference type="PANTHER" id="PTHR12834:SF12">
    <property type="entry name" value="SIGNAL RECOGNITION PARTICLE 9 KDA PROTEIN"/>
    <property type="match status" value="1"/>
</dbReference>
<evidence type="ECO:0000256" key="1">
    <source>
        <dbReference type="SAM" id="MobiDB-lite"/>
    </source>
</evidence>
<gene>
    <name evidence="3" type="ORF">DEBR0S1_00584G</name>
</gene>
<evidence type="ECO:0000313" key="4">
    <source>
        <dbReference type="Proteomes" id="UP000478008"/>
    </source>
</evidence>
<accession>A0A7D9GXX7</accession>
<dbReference type="EMBL" id="CABFWN010000001">
    <property type="protein sequence ID" value="VUG15808.1"/>
    <property type="molecule type" value="Genomic_DNA"/>
</dbReference>
<evidence type="ECO:0000259" key="2">
    <source>
        <dbReference type="Pfam" id="PF05486"/>
    </source>
</evidence>
<feature type="compositionally biased region" description="Basic residues" evidence="1">
    <location>
        <begin position="136"/>
        <end position="151"/>
    </location>
</feature>
<proteinExistence type="predicted"/>
<dbReference type="AlphaFoldDB" id="A0A7D9GXX7"/>
<feature type="region of interest" description="Disordered" evidence="1">
    <location>
        <begin position="106"/>
        <end position="151"/>
    </location>
</feature>
<name>A0A7D9GXX7_DEKBR</name>
<dbReference type="Proteomes" id="UP000478008">
    <property type="component" value="Unassembled WGS sequence"/>
</dbReference>
<protein>
    <submittedName>
        <fullName evidence="3">DEBR0S1_00584g1_1</fullName>
    </submittedName>
</protein>
<dbReference type="InterPro" id="IPR039432">
    <property type="entry name" value="SRP9_dom"/>
</dbReference>
<dbReference type="GO" id="GO:0006614">
    <property type="term" value="P:SRP-dependent cotranslational protein targeting to membrane"/>
    <property type="evidence" value="ECO:0007669"/>
    <property type="project" value="InterPro"/>
</dbReference>
<evidence type="ECO:0000313" key="3">
    <source>
        <dbReference type="EMBL" id="VUG15808.1"/>
    </source>
</evidence>
<keyword evidence="4" id="KW-1185">Reference proteome</keyword>
<dbReference type="Pfam" id="PF05486">
    <property type="entry name" value="SRP9-21"/>
    <property type="match status" value="1"/>
</dbReference>
<sequence length="151" mass="16906">MTHFSSADNFIEKSVQLMKSGPANTRVSITYTHSGEKRKPIVKFKLFNPVTGICLSLRTHKAKEFSRIMNALGPRGTAVTKHVNPGTANEKIEDVKLEGLGCIMTNTQFSEQEAQEESKQETNQPPAESTTEKVTPKHKKRSKKSRKGRKH</sequence>
<feature type="domain" description="SRP9" evidence="2">
    <location>
        <begin position="5"/>
        <end position="77"/>
    </location>
</feature>
<dbReference type="InterPro" id="IPR039914">
    <property type="entry name" value="SRP9-like"/>
</dbReference>
<dbReference type="PANTHER" id="PTHR12834">
    <property type="entry name" value="SIGNAL RECOGNITION PARTICLE 9 KDA PROTEIN"/>
    <property type="match status" value="1"/>
</dbReference>